<dbReference type="STRING" id="1110509.Mhar_0729"/>
<keyword evidence="2" id="KW-1185">Reference proteome</keyword>
<dbReference type="CDD" id="cd22235">
    <property type="entry name" value="RHH_CopG_archaea"/>
    <property type="match status" value="1"/>
</dbReference>
<dbReference type="HOGENOM" id="CLU_104048_0_0_2"/>
<dbReference type="Proteomes" id="UP000005877">
    <property type="component" value="Chromosome"/>
</dbReference>
<accession>G7WKB4</accession>
<evidence type="ECO:0000313" key="2">
    <source>
        <dbReference type="Proteomes" id="UP000005877"/>
    </source>
</evidence>
<dbReference type="OrthoDB" id="167615at2157"/>
<dbReference type="RefSeq" id="WP_014586292.1">
    <property type="nucleotide sequence ID" value="NC_017527.1"/>
</dbReference>
<dbReference type="AlphaFoldDB" id="G7WKB4"/>
<proteinExistence type="predicted"/>
<evidence type="ECO:0000313" key="1">
    <source>
        <dbReference type="EMBL" id="AET64107.1"/>
    </source>
</evidence>
<sequence>MRGGEGSQEKGPDKFLVTISFDRESAGIFREMKDGLVGSQSELLRTALKFYSRHKALFESLDGDRLRIYTEMLSEGEHVILDIDHWILFLRFIESHPDKEKFWEMHQKVSQAHAEEFIQKSHDIKTVLRRLEACNLFKLIRTSETEFTLILGYDVPKRFIRTEIEEIISKMGRRAEIREDLSKIRVEILPPR</sequence>
<dbReference type="PATRIC" id="fig|1110509.7.peg.817"/>
<protein>
    <submittedName>
        <fullName evidence="1">Transcriptional regulator, CopG family</fullName>
    </submittedName>
</protein>
<organism evidence="1 2">
    <name type="scientific">Methanothrix harundinacea (strain 6Ac)</name>
    <name type="common">Methanosaeta harundinacea</name>
    <dbReference type="NCBI Taxonomy" id="1110509"/>
    <lineage>
        <taxon>Archaea</taxon>
        <taxon>Methanobacteriati</taxon>
        <taxon>Methanobacteriota</taxon>
        <taxon>Stenosarchaea group</taxon>
        <taxon>Methanomicrobia</taxon>
        <taxon>Methanotrichales</taxon>
        <taxon>Methanotrichaceae</taxon>
        <taxon>Methanothrix</taxon>
    </lineage>
</organism>
<gene>
    <name evidence="1" type="ordered locus">Mhar_0729</name>
</gene>
<dbReference type="EMBL" id="CP003117">
    <property type="protein sequence ID" value="AET64107.1"/>
    <property type="molecule type" value="Genomic_DNA"/>
</dbReference>
<dbReference type="KEGG" id="mhi:Mhar_0729"/>
<reference evidence="1 2" key="1">
    <citation type="journal article" date="2012" name="PLoS ONE">
        <title>The genome characteristics and predicted function of methyl-group oxidation pathway in the obligate aceticlastic methanogens, Methanosaeta spp.</title>
        <authorList>
            <person name="Zhu J."/>
            <person name="Zheng H."/>
            <person name="Ai G."/>
            <person name="Zhang G."/>
            <person name="Liu D."/>
            <person name="Liu X."/>
            <person name="Dong X."/>
        </authorList>
    </citation>
    <scope>NUCLEOTIDE SEQUENCE [LARGE SCALE GENOMIC DNA]</scope>
    <source>
        <strain evidence="1 2">6Ac</strain>
    </source>
</reference>
<dbReference type="GeneID" id="12509898"/>
<name>G7WKB4_METH6</name>